<dbReference type="GO" id="GO:0005179">
    <property type="term" value="F:hormone activity"/>
    <property type="evidence" value="ECO:0007669"/>
    <property type="project" value="UniProtKB-KW"/>
</dbReference>
<evidence type="ECO:0000256" key="2">
    <source>
        <dbReference type="ARBA" id="ARBA00022525"/>
    </source>
</evidence>
<evidence type="ECO:0000256" key="1">
    <source>
        <dbReference type="ARBA" id="ARBA00004613"/>
    </source>
</evidence>
<dbReference type="SUPFAM" id="SSF49842">
    <property type="entry name" value="TNF-like"/>
    <property type="match status" value="1"/>
</dbReference>
<dbReference type="InterPro" id="IPR001073">
    <property type="entry name" value="C1q_dom"/>
</dbReference>
<feature type="region of interest" description="Disordered" evidence="12">
    <location>
        <begin position="81"/>
        <end position="113"/>
    </location>
</feature>
<dbReference type="PANTHER" id="PTHR24019:SF12">
    <property type="entry name" value="ADIPOLIN"/>
    <property type="match status" value="1"/>
</dbReference>
<dbReference type="FunFam" id="2.60.120.40:FF:000012">
    <property type="entry name" value="Adipolin isoform X1"/>
    <property type="match status" value="1"/>
</dbReference>
<feature type="region of interest" description="Disordered" evidence="12">
    <location>
        <begin position="28"/>
        <end position="64"/>
    </location>
</feature>
<dbReference type="Gene3D" id="2.60.120.40">
    <property type="match status" value="1"/>
</dbReference>
<keyword evidence="3" id="KW-0372">Hormone</keyword>
<evidence type="ECO:0000256" key="8">
    <source>
        <dbReference type="ARBA" id="ARBA00055506"/>
    </source>
</evidence>
<evidence type="ECO:0000256" key="7">
    <source>
        <dbReference type="ARBA" id="ARBA00038198"/>
    </source>
</evidence>
<dbReference type="InParanoid" id="L5L917"/>
<proteinExistence type="inferred from homology"/>
<feature type="compositionally biased region" description="Basic residues" evidence="12">
    <location>
        <begin position="85"/>
        <end position="96"/>
    </location>
</feature>
<comment type="similarity">
    <text evidence="7">Belongs to the adipolin/erythroferrone family.</text>
</comment>
<dbReference type="GO" id="GO:0045721">
    <property type="term" value="P:negative regulation of gluconeogenesis"/>
    <property type="evidence" value="ECO:0007669"/>
    <property type="project" value="TreeGrafter"/>
</dbReference>
<dbReference type="GO" id="GO:0046628">
    <property type="term" value="P:positive regulation of insulin receptor signaling pathway"/>
    <property type="evidence" value="ECO:0007669"/>
    <property type="project" value="TreeGrafter"/>
</dbReference>
<sequence length="306" mass="32539">MRWAWAAAAVLLWPQLVLLGGIVARREPKRPRQPSQHTESPNATVANSEGLPGSPKPAEASGPEFSDAHMTWLNFVRRPDDGASKKRCRGRDKKLVRLGSEPRAGAAVAPAGSSQVTQEALLREFQEVLREAAERRSSGLRGPLLPEGLGGWLVPEAFHCRLKGPVLVDRKTLLELQGFQAPAAQGAFLRGSGLSLASGRFTAPVTAIFQFSASLHVDRRGLQGRAPPRPRGTVRVLVCIESLCHRHTSLEAISGLDGSGRALTVLVQGLLQLQAGQYASVFVDNGSGAALTVQSGSSFSGLLLGT</sequence>
<evidence type="ECO:0000256" key="3">
    <source>
        <dbReference type="ARBA" id="ARBA00022702"/>
    </source>
</evidence>
<dbReference type="EMBL" id="KB030251">
    <property type="protein sequence ID" value="ELK19563.1"/>
    <property type="molecule type" value="Genomic_DNA"/>
</dbReference>
<feature type="domain" description="C1q" evidence="14">
    <location>
        <begin position="151"/>
        <end position="306"/>
    </location>
</feature>
<dbReference type="GO" id="GO:0005615">
    <property type="term" value="C:extracellular space"/>
    <property type="evidence" value="ECO:0007669"/>
    <property type="project" value="TreeGrafter"/>
</dbReference>
<evidence type="ECO:0000313" key="16">
    <source>
        <dbReference type="Proteomes" id="UP000010552"/>
    </source>
</evidence>
<dbReference type="PROSITE" id="PS50871">
    <property type="entry name" value="C1Q"/>
    <property type="match status" value="1"/>
</dbReference>
<evidence type="ECO:0000256" key="5">
    <source>
        <dbReference type="ARBA" id="ARBA00023157"/>
    </source>
</evidence>
<keyword evidence="16" id="KW-1185">Reference proteome</keyword>
<feature type="compositionally biased region" description="Polar residues" evidence="12">
    <location>
        <begin position="33"/>
        <end position="47"/>
    </location>
</feature>
<accession>L5L917</accession>
<feature type="signal peptide" evidence="13">
    <location>
        <begin position="1"/>
        <end position="19"/>
    </location>
</feature>
<keyword evidence="2" id="KW-0964">Secreted</keyword>
<dbReference type="STRING" id="9402.L5L917"/>
<comment type="subcellular location">
    <subcellularLocation>
        <location evidence="1">Secreted</location>
    </subcellularLocation>
</comment>
<organism evidence="15 16">
    <name type="scientific">Pteropus alecto</name>
    <name type="common">Black flying fox</name>
    <dbReference type="NCBI Taxonomy" id="9402"/>
    <lineage>
        <taxon>Eukaryota</taxon>
        <taxon>Metazoa</taxon>
        <taxon>Chordata</taxon>
        <taxon>Craniata</taxon>
        <taxon>Vertebrata</taxon>
        <taxon>Euteleostomi</taxon>
        <taxon>Mammalia</taxon>
        <taxon>Eutheria</taxon>
        <taxon>Laurasiatheria</taxon>
        <taxon>Chiroptera</taxon>
        <taxon>Yinpterochiroptera</taxon>
        <taxon>Pteropodoidea</taxon>
        <taxon>Pteropodidae</taxon>
        <taxon>Pteropodinae</taxon>
        <taxon>Pteropus</taxon>
    </lineage>
</organism>
<evidence type="ECO:0000256" key="11">
    <source>
        <dbReference type="ARBA" id="ARBA00082819"/>
    </source>
</evidence>
<keyword evidence="6" id="KW-0325">Glycoprotein</keyword>
<protein>
    <recommendedName>
        <fullName evidence="9">Adipolin</fullName>
    </recommendedName>
    <alternativeName>
        <fullName evidence="10">Adipose-derived insulin-sensitizing factor</fullName>
    </alternativeName>
    <alternativeName>
        <fullName evidence="11">Complement C1q tumor necrosis factor-related protein 12</fullName>
    </alternativeName>
</protein>
<dbReference type="AlphaFoldDB" id="L5L917"/>
<evidence type="ECO:0000259" key="14">
    <source>
        <dbReference type="PROSITE" id="PS50871"/>
    </source>
</evidence>
<feature type="chain" id="PRO_5003970015" description="Adipolin" evidence="13">
    <location>
        <begin position="20"/>
        <end position="306"/>
    </location>
</feature>
<evidence type="ECO:0000256" key="10">
    <source>
        <dbReference type="ARBA" id="ARBA00081134"/>
    </source>
</evidence>
<name>L5L917_PTEAL</name>
<evidence type="ECO:0000256" key="9">
    <source>
        <dbReference type="ARBA" id="ARBA00070752"/>
    </source>
</evidence>
<dbReference type="Proteomes" id="UP000010552">
    <property type="component" value="Unassembled WGS sequence"/>
</dbReference>
<dbReference type="InterPro" id="IPR052136">
    <property type="entry name" value="Adipolin/Erythroferrone-rel"/>
</dbReference>
<dbReference type="InterPro" id="IPR008983">
    <property type="entry name" value="Tumour_necrosis_fac-like_dom"/>
</dbReference>
<dbReference type="FunCoup" id="L5L917">
    <property type="interactions" value="1"/>
</dbReference>
<reference evidence="16" key="1">
    <citation type="journal article" date="2013" name="Science">
        <title>Comparative analysis of bat genomes provides insight into the evolution of flight and immunity.</title>
        <authorList>
            <person name="Zhang G."/>
            <person name="Cowled C."/>
            <person name="Shi Z."/>
            <person name="Huang Z."/>
            <person name="Bishop-Lilly K.A."/>
            <person name="Fang X."/>
            <person name="Wynne J.W."/>
            <person name="Xiong Z."/>
            <person name="Baker M.L."/>
            <person name="Zhao W."/>
            <person name="Tachedjian M."/>
            <person name="Zhu Y."/>
            <person name="Zhou P."/>
            <person name="Jiang X."/>
            <person name="Ng J."/>
            <person name="Yang L."/>
            <person name="Wu L."/>
            <person name="Xiao J."/>
            <person name="Feng Y."/>
            <person name="Chen Y."/>
            <person name="Sun X."/>
            <person name="Zhang Y."/>
            <person name="Marsh G.A."/>
            <person name="Crameri G."/>
            <person name="Broder C.C."/>
            <person name="Frey K.G."/>
            <person name="Wang L.F."/>
            <person name="Wang J."/>
        </authorList>
    </citation>
    <scope>NUCLEOTIDE SEQUENCE [LARGE SCALE GENOMIC DNA]</scope>
</reference>
<gene>
    <name evidence="15" type="ORF">PAL_GLEAN10001785</name>
</gene>
<comment type="function">
    <text evidence="8">Insulin-sensitizing adipocyte-secreted protein (adipokine) that regulates glucose metabolism in liver and adipose tissue. Promotes glucose uptake in adipocytes and suppresses de novo glucose production in hepatocytes via the PI3K-Akt signaling pathway. Administration lead to reduction of blood glucose. Able to attenuate inflammation in fat tissue.</text>
</comment>
<keyword evidence="4 13" id="KW-0732">Signal</keyword>
<evidence type="ECO:0000313" key="15">
    <source>
        <dbReference type="EMBL" id="ELK19563.1"/>
    </source>
</evidence>
<keyword evidence="5" id="KW-1015">Disulfide bond</keyword>
<evidence type="ECO:0000256" key="12">
    <source>
        <dbReference type="SAM" id="MobiDB-lite"/>
    </source>
</evidence>
<dbReference type="GO" id="GO:0046326">
    <property type="term" value="P:positive regulation of D-glucose import"/>
    <property type="evidence" value="ECO:0007669"/>
    <property type="project" value="TreeGrafter"/>
</dbReference>
<evidence type="ECO:0000256" key="4">
    <source>
        <dbReference type="ARBA" id="ARBA00022729"/>
    </source>
</evidence>
<dbReference type="PANTHER" id="PTHR24019">
    <property type="entry name" value="ADIPOLIN"/>
    <property type="match status" value="1"/>
</dbReference>
<evidence type="ECO:0000256" key="6">
    <source>
        <dbReference type="ARBA" id="ARBA00023180"/>
    </source>
</evidence>
<evidence type="ECO:0000256" key="13">
    <source>
        <dbReference type="SAM" id="SignalP"/>
    </source>
</evidence>
<dbReference type="eggNOG" id="ENOG502QQVR">
    <property type="taxonomic scope" value="Eukaryota"/>
</dbReference>